<dbReference type="AlphaFoldDB" id="A0A3M7PAU9"/>
<evidence type="ECO:0000313" key="2">
    <source>
        <dbReference type="Proteomes" id="UP000276133"/>
    </source>
</evidence>
<comment type="caution">
    <text evidence="1">The sequence shown here is derived from an EMBL/GenBank/DDBJ whole genome shotgun (WGS) entry which is preliminary data.</text>
</comment>
<gene>
    <name evidence="1" type="ORF">BpHYR1_032249</name>
</gene>
<protein>
    <submittedName>
        <fullName evidence="1">Uncharacterized protein</fullName>
    </submittedName>
</protein>
<dbReference type="EMBL" id="REGN01012293">
    <property type="protein sequence ID" value="RMZ96226.1"/>
    <property type="molecule type" value="Genomic_DNA"/>
</dbReference>
<organism evidence="1 2">
    <name type="scientific">Brachionus plicatilis</name>
    <name type="common">Marine rotifer</name>
    <name type="synonym">Brachionus muelleri</name>
    <dbReference type="NCBI Taxonomy" id="10195"/>
    <lineage>
        <taxon>Eukaryota</taxon>
        <taxon>Metazoa</taxon>
        <taxon>Spiralia</taxon>
        <taxon>Gnathifera</taxon>
        <taxon>Rotifera</taxon>
        <taxon>Eurotatoria</taxon>
        <taxon>Monogononta</taxon>
        <taxon>Pseudotrocha</taxon>
        <taxon>Ploima</taxon>
        <taxon>Brachionidae</taxon>
        <taxon>Brachionus</taxon>
    </lineage>
</organism>
<evidence type="ECO:0000313" key="1">
    <source>
        <dbReference type="EMBL" id="RMZ96226.1"/>
    </source>
</evidence>
<keyword evidence="2" id="KW-1185">Reference proteome</keyword>
<name>A0A3M7PAU9_BRAPC</name>
<proteinExistence type="predicted"/>
<dbReference type="Proteomes" id="UP000276133">
    <property type="component" value="Unassembled WGS sequence"/>
</dbReference>
<reference evidence="1 2" key="1">
    <citation type="journal article" date="2018" name="Sci. Rep.">
        <title>Genomic signatures of local adaptation to the degree of environmental predictability in rotifers.</title>
        <authorList>
            <person name="Franch-Gras L."/>
            <person name="Hahn C."/>
            <person name="Garcia-Roger E.M."/>
            <person name="Carmona M.J."/>
            <person name="Serra M."/>
            <person name="Gomez A."/>
        </authorList>
    </citation>
    <scope>NUCLEOTIDE SEQUENCE [LARGE SCALE GENOMIC DNA]</scope>
    <source>
        <strain evidence="1">HYR1</strain>
    </source>
</reference>
<sequence length="121" mass="14124">MGEIGRANDGILLQVSSPNFVFVFDVLNVYVTVFKSDEIEFYKIKSKKVFLPSLYFALRQIFFVHLNSLFEVALKSQYFKIINCLNLNDSKFRDLKNITIIKNLDLHLTCDFYTILILINT</sequence>
<accession>A0A3M7PAU9</accession>